<dbReference type="RefSeq" id="WP_234622617.1">
    <property type="nucleotide sequence ID" value="NZ_JAHWXT010000001.1"/>
</dbReference>
<sequence>MKSIKYYTASINSCGKYEFDKDPMGEPNCSSYVSPNGKFNRILKLKDDLDQSHHVYYNKEVNSDELLKIENDFKTHISNQ</sequence>
<protein>
    <submittedName>
        <fullName evidence="1">Uncharacterized protein</fullName>
    </submittedName>
</protein>
<proteinExistence type="predicted"/>
<name>A0A8X8KE10_ACIGI</name>
<reference evidence="1" key="1">
    <citation type="submission" date="2021-07" db="EMBL/GenBank/DDBJ databases">
        <authorList>
            <person name="Fernandez M."/>
            <person name="Pereira P."/>
            <person name="Torres Tejerizo G.A."/>
            <person name="Gonzalez P."/>
            <person name="Agostini E."/>
        </authorList>
    </citation>
    <scope>NUCLEOTIDE SEQUENCE</scope>
    <source>
        <strain evidence="1">SFC 500-1A</strain>
    </source>
</reference>
<organism evidence="1 2">
    <name type="scientific">Acinetobacter guillouiae</name>
    <name type="common">Acinetobacter genomosp. 11</name>
    <dbReference type="NCBI Taxonomy" id="106649"/>
    <lineage>
        <taxon>Bacteria</taxon>
        <taxon>Pseudomonadati</taxon>
        <taxon>Pseudomonadota</taxon>
        <taxon>Gammaproteobacteria</taxon>
        <taxon>Moraxellales</taxon>
        <taxon>Moraxellaceae</taxon>
        <taxon>Acinetobacter</taxon>
    </lineage>
</organism>
<evidence type="ECO:0000313" key="2">
    <source>
        <dbReference type="Proteomes" id="UP000887320"/>
    </source>
</evidence>
<dbReference type="Proteomes" id="UP000887320">
    <property type="component" value="Unassembled WGS sequence"/>
</dbReference>
<evidence type="ECO:0000313" key="1">
    <source>
        <dbReference type="EMBL" id="MCF0263366.1"/>
    </source>
</evidence>
<accession>A0A8X8KE10</accession>
<dbReference type="AlphaFoldDB" id="A0A8X8KE10"/>
<gene>
    <name evidence="1" type="ORF">KW868_02605</name>
</gene>
<dbReference type="EMBL" id="JAHWXT010000001">
    <property type="protein sequence ID" value="MCF0263366.1"/>
    <property type="molecule type" value="Genomic_DNA"/>
</dbReference>
<comment type="caution">
    <text evidence="1">The sequence shown here is derived from an EMBL/GenBank/DDBJ whole genome shotgun (WGS) entry which is preliminary data.</text>
</comment>